<keyword evidence="8" id="KW-1185">Reference proteome</keyword>
<dbReference type="Pfam" id="PF11951">
    <property type="entry name" value="Fungal_trans_2"/>
    <property type="match status" value="1"/>
</dbReference>
<dbReference type="InterPro" id="IPR021858">
    <property type="entry name" value="Fun_TF"/>
</dbReference>
<keyword evidence="1" id="KW-0479">Metal-binding</keyword>
<keyword evidence="4" id="KW-0238">DNA-binding</keyword>
<protein>
    <recommendedName>
        <fullName evidence="9">Zn(2)-C6 fungal-type domain-containing protein</fullName>
    </recommendedName>
</protein>
<dbReference type="EMBL" id="JAAMPI010000631">
    <property type="protein sequence ID" value="KAF4629760.1"/>
    <property type="molecule type" value="Genomic_DNA"/>
</dbReference>
<comment type="caution">
    <text evidence="7">The sequence shown here is derived from an EMBL/GenBank/DDBJ whole genome shotgun (WGS) entry which is preliminary data.</text>
</comment>
<evidence type="ECO:0000256" key="4">
    <source>
        <dbReference type="ARBA" id="ARBA00023125"/>
    </source>
</evidence>
<dbReference type="OrthoDB" id="2593732at2759"/>
<evidence type="ECO:0008006" key="9">
    <source>
        <dbReference type="Google" id="ProtNLM"/>
    </source>
</evidence>
<dbReference type="PANTHER" id="PTHR36206">
    <property type="entry name" value="ASPERCRYPTIN BIOSYNTHESIS CLUSTER-SPECIFIC TRANSCRIPTION REGULATOR ATNN-RELATED"/>
    <property type="match status" value="1"/>
</dbReference>
<sequence>MRNLQCDEAKPNCNRCTSTRRKCDGYTDEPIPRTSRQLVPSQIVGTRRRPSPGIAPRNQITLPTFDDSQQLHFFEFFISCTCTVSPTYFGADFWSHRVLQLSLSEPAIRYALCSLSSLHRLVKEADTGARPDILTQYETFSLQQYTLAVSHTQKLLVRSSTGEEEAIIKGLVACILFTCYECLLRNYTTAYMHLQNGLRILARNHTTIHDGKIQQRRAAIPKDIIRALHRLDLQAMSLAEDSTPYPYNKIADKLGMSDLTISTQFSSLDDAMDHLITMFRWIFHIAGFSEPQPIPQDNLDTASSTLVEWKAKAQPFLDSEPPPSQSSHKNTILWLEMYYTLISIMIVTGVYGREASHDQHIQQYSHIVSIGESLLSIERSKLREHFFSFEIGIILPLYFTGAKCRDPQIRRQAISLLKHMKHQEGTWESSGAAQVAEFVVGVEEEGVGCCTNAQQIPENARVQFVTVKIDAEKREIDLSCAVCKDAKLGVWDMREGKKISFWLN</sequence>
<evidence type="ECO:0000313" key="7">
    <source>
        <dbReference type="EMBL" id="KAF4629760.1"/>
    </source>
</evidence>
<keyword evidence="2" id="KW-0862">Zinc</keyword>
<reference evidence="7 8" key="1">
    <citation type="submission" date="2020-03" db="EMBL/GenBank/DDBJ databases">
        <title>Draft Genome Sequence of Cudoniella acicularis.</title>
        <authorList>
            <person name="Buettner E."/>
            <person name="Kellner H."/>
        </authorList>
    </citation>
    <scope>NUCLEOTIDE SEQUENCE [LARGE SCALE GENOMIC DNA]</scope>
    <source>
        <strain evidence="7 8">DSM 108380</strain>
    </source>
</reference>
<evidence type="ECO:0000256" key="6">
    <source>
        <dbReference type="ARBA" id="ARBA00023242"/>
    </source>
</evidence>
<accession>A0A8H4W2X3</accession>
<evidence type="ECO:0000256" key="1">
    <source>
        <dbReference type="ARBA" id="ARBA00022723"/>
    </source>
</evidence>
<evidence type="ECO:0000256" key="3">
    <source>
        <dbReference type="ARBA" id="ARBA00023015"/>
    </source>
</evidence>
<name>A0A8H4W2X3_9HELO</name>
<evidence type="ECO:0000256" key="5">
    <source>
        <dbReference type="ARBA" id="ARBA00023163"/>
    </source>
</evidence>
<dbReference type="InterPro" id="IPR052360">
    <property type="entry name" value="Transcr_Regulatory_Proteins"/>
</dbReference>
<dbReference type="PANTHER" id="PTHR36206:SF12">
    <property type="entry name" value="ASPERCRYPTIN BIOSYNTHESIS CLUSTER-SPECIFIC TRANSCRIPTION REGULATOR ATNN-RELATED"/>
    <property type="match status" value="1"/>
</dbReference>
<keyword evidence="5" id="KW-0804">Transcription</keyword>
<dbReference type="Proteomes" id="UP000566819">
    <property type="component" value="Unassembled WGS sequence"/>
</dbReference>
<gene>
    <name evidence="7" type="ORF">G7Y89_g8386</name>
</gene>
<evidence type="ECO:0000256" key="2">
    <source>
        <dbReference type="ARBA" id="ARBA00022833"/>
    </source>
</evidence>
<dbReference type="GO" id="GO:0046872">
    <property type="term" value="F:metal ion binding"/>
    <property type="evidence" value="ECO:0007669"/>
    <property type="project" value="UniProtKB-KW"/>
</dbReference>
<keyword evidence="3" id="KW-0805">Transcription regulation</keyword>
<evidence type="ECO:0000313" key="8">
    <source>
        <dbReference type="Proteomes" id="UP000566819"/>
    </source>
</evidence>
<dbReference type="AlphaFoldDB" id="A0A8H4W2X3"/>
<dbReference type="GO" id="GO:0003677">
    <property type="term" value="F:DNA binding"/>
    <property type="evidence" value="ECO:0007669"/>
    <property type="project" value="UniProtKB-KW"/>
</dbReference>
<organism evidence="7 8">
    <name type="scientific">Cudoniella acicularis</name>
    <dbReference type="NCBI Taxonomy" id="354080"/>
    <lineage>
        <taxon>Eukaryota</taxon>
        <taxon>Fungi</taxon>
        <taxon>Dikarya</taxon>
        <taxon>Ascomycota</taxon>
        <taxon>Pezizomycotina</taxon>
        <taxon>Leotiomycetes</taxon>
        <taxon>Helotiales</taxon>
        <taxon>Tricladiaceae</taxon>
        <taxon>Cudoniella</taxon>
    </lineage>
</organism>
<keyword evidence="6" id="KW-0539">Nucleus</keyword>
<proteinExistence type="predicted"/>